<protein>
    <recommendedName>
        <fullName evidence="3">DUF4259 domain-containing protein</fullName>
    </recommendedName>
</protein>
<evidence type="ECO:0000313" key="1">
    <source>
        <dbReference type="EMBL" id="EHN12163.1"/>
    </source>
</evidence>
<accession>H0E2E3</accession>
<organism evidence="1 2">
    <name type="scientific">Patulibacter medicamentivorans</name>
    <dbReference type="NCBI Taxonomy" id="1097667"/>
    <lineage>
        <taxon>Bacteria</taxon>
        <taxon>Bacillati</taxon>
        <taxon>Actinomycetota</taxon>
        <taxon>Thermoleophilia</taxon>
        <taxon>Solirubrobacterales</taxon>
        <taxon>Patulibacteraceae</taxon>
        <taxon>Patulibacter</taxon>
    </lineage>
</organism>
<dbReference type="EMBL" id="AGUD01000043">
    <property type="protein sequence ID" value="EHN12163.1"/>
    <property type="molecule type" value="Genomic_DNA"/>
</dbReference>
<proteinExistence type="predicted"/>
<dbReference type="OrthoDB" id="8914041at2"/>
<dbReference type="Proteomes" id="UP000005143">
    <property type="component" value="Unassembled WGS sequence"/>
</dbReference>
<name>H0E2E3_9ACTN</name>
<evidence type="ECO:0000313" key="2">
    <source>
        <dbReference type="Proteomes" id="UP000005143"/>
    </source>
</evidence>
<dbReference type="RefSeq" id="WP_007571488.1">
    <property type="nucleotide sequence ID" value="NZ_AGUD01000043.1"/>
</dbReference>
<keyword evidence="2" id="KW-1185">Reference proteome</keyword>
<comment type="caution">
    <text evidence="1">The sequence shown here is derived from an EMBL/GenBank/DDBJ whole genome shotgun (WGS) entry which is preliminary data.</text>
</comment>
<evidence type="ECO:0008006" key="3">
    <source>
        <dbReference type="Google" id="ProtNLM"/>
    </source>
</evidence>
<dbReference type="AlphaFoldDB" id="H0E2E3"/>
<gene>
    <name evidence="1" type="ORF">PAI11_09560</name>
</gene>
<sequence>MGAWGTGIFDDDLAADVRGDWEDALAGGDSPERATTRLIEDYAEEIAGDPAIAAAFWIALAAVQLDDGELDLDVRDRAIAAIDSGADLERWETDAFDAVDPDEDDGPDDLAERRRVTAELRSRLLRASLADAA</sequence>
<reference evidence="1 2" key="1">
    <citation type="journal article" date="2013" name="Biodegradation">
        <title>Quantitative proteomic analysis of ibuprofen-degrading Patulibacter sp. strain I11.</title>
        <authorList>
            <person name="Almeida B."/>
            <person name="Kjeldal H."/>
            <person name="Lolas I."/>
            <person name="Knudsen A.D."/>
            <person name="Carvalho G."/>
            <person name="Nielsen K.L."/>
            <person name="Barreto Crespo M.T."/>
            <person name="Stensballe A."/>
            <person name="Nielsen J.L."/>
        </authorList>
    </citation>
    <scope>NUCLEOTIDE SEQUENCE [LARGE SCALE GENOMIC DNA]</scope>
    <source>
        <strain evidence="1 2">I11</strain>
    </source>
</reference>